<feature type="domain" description="HTH tetR-type" evidence="5">
    <location>
        <begin position="16"/>
        <end position="76"/>
    </location>
</feature>
<dbReference type="SUPFAM" id="SSF46689">
    <property type="entry name" value="Homeodomain-like"/>
    <property type="match status" value="1"/>
</dbReference>
<evidence type="ECO:0000313" key="7">
    <source>
        <dbReference type="Proteomes" id="UP000312032"/>
    </source>
</evidence>
<evidence type="ECO:0000256" key="1">
    <source>
        <dbReference type="ARBA" id="ARBA00023015"/>
    </source>
</evidence>
<dbReference type="AlphaFoldDB" id="A0A5C4U6H3"/>
<evidence type="ECO:0000256" key="4">
    <source>
        <dbReference type="PROSITE-ProRule" id="PRU00335"/>
    </source>
</evidence>
<dbReference type="GO" id="GO:0000976">
    <property type="term" value="F:transcription cis-regulatory region binding"/>
    <property type="evidence" value="ECO:0007669"/>
    <property type="project" value="TreeGrafter"/>
</dbReference>
<dbReference type="InterPro" id="IPR009057">
    <property type="entry name" value="Homeodomain-like_sf"/>
</dbReference>
<proteinExistence type="predicted"/>
<evidence type="ECO:0000259" key="5">
    <source>
        <dbReference type="PROSITE" id="PS50977"/>
    </source>
</evidence>
<dbReference type="PROSITE" id="PS50977">
    <property type="entry name" value="HTH_TETR_2"/>
    <property type="match status" value="1"/>
</dbReference>
<evidence type="ECO:0000256" key="2">
    <source>
        <dbReference type="ARBA" id="ARBA00023125"/>
    </source>
</evidence>
<keyword evidence="7" id="KW-1185">Reference proteome</keyword>
<dbReference type="PANTHER" id="PTHR30055">
    <property type="entry name" value="HTH-TYPE TRANSCRIPTIONAL REGULATOR RUTR"/>
    <property type="match status" value="1"/>
</dbReference>
<dbReference type="GO" id="GO:0003700">
    <property type="term" value="F:DNA-binding transcription factor activity"/>
    <property type="evidence" value="ECO:0007669"/>
    <property type="project" value="TreeGrafter"/>
</dbReference>
<keyword evidence="1" id="KW-0805">Transcription regulation</keyword>
<gene>
    <name evidence="6" type="ORF">FHE74_00730</name>
</gene>
<dbReference type="InterPro" id="IPR023772">
    <property type="entry name" value="DNA-bd_HTH_TetR-type_CS"/>
</dbReference>
<comment type="caution">
    <text evidence="6">The sequence shown here is derived from an EMBL/GenBank/DDBJ whole genome shotgun (WGS) entry which is preliminary data.</text>
</comment>
<sequence length="219" mass="24737">MARVSDENSLREAKRRATLTAIVDHATLLGIEHGVEAVTIEDICRAAGISRRTFFNYVSSKEEAILGPPMLPPNEEAISSFVDMAHADSLRALLDLFDHAVESSLTADLDIDRATIYRRRAEIFAKEPKVLHEATHRTFALKRAGQDAYTRFLKKHPYYRRCPEISEHAEAELAVALTASAWRIGLHRWIDQPNSPIEDIPHFSHAALSDLLRMKETQQ</sequence>
<dbReference type="Gene3D" id="1.10.357.10">
    <property type="entry name" value="Tetracycline Repressor, domain 2"/>
    <property type="match status" value="1"/>
</dbReference>
<name>A0A5C4U6H3_9CORY</name>
<evidence type="ECO:0000313" key="6">
    <source>
        <dbReference type="EMBL" id="TNM00505.1"/>
    </source>
</evidence>
<dbReference type="Proteomes" id="UP000312032">
    <property type="component" value="Unassembled WGS sequence"/>
</dbReference>
<feature type="DNA-binding region" description="H-T-H motif" evidence="4">
    <location>
        <begin position="39"/>
        <end position="58"/>
    </location>
</feature>
<dbReference type="PANTHER" id="PTHR30055:SF234">
    <property type="entry name" value="HTH-TYPE TRANSCRIPTIONAL REGULATOR BETI"/>
    <property type="match status" value="1"/>
</dbReference>
<dbReference type="EMBL" id="VDHJ01000001">
    <property type="protein sequence ID" value="TNM00505.1"/>
    <property type="molecule type" value="Genomic_DNA"/>
</dbReference>
<dbReference type="InterPro" id="IPR001647">
    <property type="entry name" value="HTH_TetR"/>
</dbReference>
<keyword evidence="3" id="KW-0804">Transcription</keyword>
<keyword evidence="2 4" id="KW-0238">DNA-binding</keyword>
<dbReference type="PROSITE" id="PS01081">
    <property type="entry name" value="HTH_TETR_1"/>
    <property type="match status" value="1"/>
</dbReference>
<dbReference type="InterPro" id="IPR050109">
    <property type="entry name" value="HTH-type_TetR-like_transc_reg"/>
</dbReference>
<evidence type="ECO:0000256" key="3">
    <source>
        <dbReference type="ARBA" id="ARBA00023163"/>
    </source>
</evidence>
<accession>A0A5C4U6H3</accession>
<dbReference type="OrthoDB" id="3787664at2"/>
<protein>
    <submittedName>
        <fullName evidence="6">TetR family transcriptional regulator</fullName>
    </submittedName>
</protein>
<organism evidence="6 7">
    <name type="scientific">Corynebacterium tapiri</name>
    <dbReference type="NCBI Taxonomy" id="1448266"/>
    <lineage>
        <taxon>Bacteria</taxon>
        <taxon>Bacillati</taxon>
        <taxon>Actinomycetota</taxon>
        <taxon>Actinomycetes</taxon>
        <taxon>Mycobacteriales</taxon>
        <taxon>Corynebacteriaceae</taxon>
        <taxon>Corynebacterium</taxon>
    </lineage>
</organism>
<reference evidence="6 7" key="1">
    <citation type="submission" date="2019-06" db="EMBL/GenBank/DDBJ databases">
        <authorList>
            <person name="Li J."/>
        </authorList>
    </citation>
    <scope>NUCLEOTIDE SEQUENCE [LARGE SCALE GENOMIC DNA]</scope>
    <source>
        <strain evidence="6 7">LMG 28165</strain>
    </source>
</reference>
<dbReference type="Pfam" id="PF00440">
    <property type="entry name" value="TetR_N"/>
    <property type="match status" value="1"/>
</dbReference>